<dbReference type="SMART" id="SM00220">
    <property type="entry name" value="S_TKc"/>
    <property type="match status" value="1"/>
</dbReference>
<dbReference type="PROSITE" id="PS00107">
    <property type="entry name" value="PROTEIN_KINASE_ATP"/>
    <property type="match status" value="1"/>
</dbReference>
<keyword evidence="8 9" id="KW-0067">ATP-binding</keyword>
<dbReference type="CDD" id="cd07841">
    <property type="entry name" value="STKc_CDK7"/>
    <property type="match status" value="1"/>
</dbReference>
<evidence type="ECO:0000313" key="13">
    <source>
        <dbReference type="EMBL" id="CAL5220617.1"/>
    </source>
</evidence>
<dbReference type="InterPro" id="IPR050108">
    <property type="entry name" value="CDK"/>
</dbReference>
<feature type="region of interest" description="Disordered" evidence="11">
    <location>
        <begin position="348"/>
        <end position="403"/>
    </location>
</feature>
<dbReference type="EC" id="2.7.11.23" evidence="2"/>
<evidence type="ECO:0000313" key="14">
    <source>
        <dbReference type="Proteomes" id="UP001497392"/>
    </source>
</evidence>
<keyword evidence="5" id="KW-0808">Transferase</keyword>
<evidence type="ECO:0000256" key="11">
    <source>
        <dbReference type="SAM" id="MobiDB-lite"/>
    </source>
</evidence>
<evidence type="ECO:0000256" key="8">
    <source>
        <dbReference type="ARBA" id="ARBA00022840"/>
    </source>
</evidence>
<evidence type="ECO:0000256" key="3">
    <source>
        <dbReference type="ARBA" id="ARBA00022527"/>
    </source>
</evidence>
<dbReference type="PANTHER" id="PTHR24056:SF0">
    <property type="entry name" value="CYCLIN-DEPENDENT KINASE 7"/>
    <property type="match status" value="1"/>
</dbReference>
<feature type="domain" description="Protein kinase" evidence="12">
    <location>
        <begin position="4"/>
        <end position="285"/>
    </location>
</feature>
<dbReference type="Pfam" id="PF00069">
    <property type="entry name" value="Pkinase"/>
    <property type="match status" value="1"/>
</dbReference>
<evidence type="ECO:0000256" key="1">
    <source>
        <dbReference type="ARBA" id="ARBA00006485"/>
    </source>
</evidence>
<evidence type="ECO:0000256" key="6">
    <source>
        <dbReference type="ARBA" id="ARBA00022741"/>
    </source>
</evidence>
<evidence type="ECO:0000259" key="12">
    <source>
        <dbReference type="PROSITE" id="PS50011"/>
    </source>
</evidence>
<dbReference type="InterPro" id="IPR017441">
    <property type="entry name" value="Protein_kinase_ATP_BS"/>
</dbReference>
<dbReference type="InterPro" id="IPR011009">
    <property type="entry name" value="Kinase-like_dom_sf"/>
</dbReference>
<dbReference type="PROSITE" id="PS50011">
    <property type="entry name" value="PROTEIN_KINASE_DOM"/>
    <property type="match status" value="1"/>
</dbReference>
<feature type="binding site" evidence="9">
    <location>
        <position position="34"/>
    </location>
    <ligand>
        <name>ATP</name>
        <dbReference type="ChEBI" id="CHEBI:30616"/>
    </ligand>
</feature>
<keyword evidence="4" id="KW-0597">Phosphoprotein</keyword>
<dbReference type="Proteomes" id="UP001497392">
    <property type="component" value="Unassembled WGS sequence"/>
</dbReference>
<dbReference type="Gene3D" id="3.30.200.20">
    <property type="entry name" value="Phosphorylase Kinase, domain 1"/>
    <property type="match status" value="1"/>
</dbReference>
<evidence type="ECO:0000256" key="2">
    <source>
        <dbReference type="ARBA" id="ARBA00012409"/>
    </source>
</evidence>
<sequence>MEHYEKGEKLGQGQFGVVIKARHKETGRIVAIKKIHLGNAKEGINMTALREIKLLREIDNPYIARLLDVFPHKRNLSLVYEYMDSDLEVLIRDRATIISPADVKSYMQMVLQSLLACKQHWVLHRDIKPSNFLVSSQGGMKLTDFGLARLFGSPESGRYTNQVFTRWYRPPELLFGSTCYGPACDMWAAGCIFAELLLRRAWFPGETDLDQLGKIFQALGTPNQDTWPGCAALPQFVEFQATTAPPLRNTFRQASEDALALLGQMVALDPSRRIAVEDALAHPYFRAAPKPTPPEQLPKPPVRAHNPLNLPPKGSSILQAAPALHAEHAAQAGNGAKERVHLAAAAAETNGATMPESKRLKTENGSSSKACVSEAEAEERRVGSTDVDPGMQSTSSQREVPAEELKALRDVGFEAEGTRHIISHANLQSKKRKLDFENQDNG</sequence>
<dbReference type="PANTHER" id="PTHR24056">
    <property type="entry name" value="CELL DIVISION PROTEIN KINASE"/>
    <property type="match status" value="1"/>
</dbReference>
<evidence type="ECO:0000256" key="10">
    <source>
        <dbReference type="RuleBase" id="RU000304"/>
    </source>
</evidence>
<evidence type="ECO:0000256" key="9">
    <source>
        <dbReference type="PROSITE-ProRule" id="PRU10141"/>
    </source>
</evidence>
<comment type="caution">
    <text evidence="13">The sequence shown here is derived from an EMBL/GenBank/DDBJ whole genome shotgun (WGS) entry which is preliminary data.</text>
</comment>
<dbReference type="Gene3D" id="1.10.510.10">
    <property type="entry name" value="Transferase(Phosphotransferase) domain 1"/>
    <property type="match status" value="1"/>
</dbReference>
<protein>
    <recommendedName>
        <fullName evidence="2">[RNA-polymerase]-subunit kinase</fullName>
        <ecNumber evidence="2">2.7.11.23</ecNumber>
    </recommendedName>
</protein>
<evidence type="ECO:0000256" key="4">
    <source>
        <dbReference type="ARBA" id="ARBA00022553"/>
    </source>
</evidence>
<keyword evidence="3 10" id="KW-0723">Serine/threonine-protein kinase</keyword>
<dbReference type="EMBL" id="CAXHTA020000004">
    <property type="protein sequence ID" value="CAL5220617.1"/>
    <property type="molecule type" value="Genomic_DNA"/>
</dbReference>
<dbReference type="InterPro" id="IPR000719">
    <property type="entry name" value="Prot_kinase_dom"/>
</dbReference>
<dbReference type="InterPro" id="IPR008271">
    <property type="entry name" value="Ser/Thr_kinase_AS"/>
</dbReference>
<evidence type="ECO:0000256" key="5">
    <source>
        <dbReference type="ARBA" id="ARBA00022679"/>
    </source>
</evidence>
<name>A0ABP1FT12_9CHLO</name>
<accession>A0ABP1FT12</accession>
<proteinExistence type="inferred from homology"/>
<keyword evidence="6 9" id="KW-0547">Nucleotide-binding</keyword>
<keyword evidence="14" id="KW-1185">Reference proteome</keyword>
<reference evidence="13 14" key="1">
    <citation type="submission" date="2024-06" db="EMBL/GenBank/DDBJ databases">
        <authorList>
            <person name="Kraege A."/>
            <person name="Thomma B."/>
        </authorList>
    </citation>
    <scope>NUCLEOTIDE SEQUENCE [LARGE SCALE GENOMIC DNA]</scope>
</reference>
<dbReference type="SUPFAM" id="SSF56112">
    <property type="entry name" value="Protein kinase-like (PK-like)"/>
    <property type="match status" value="1"/>
</dbReference>
<dbReference type="PROSITE" id="PS00108">
    <property type="entry name" value="PROTEIN_KINASE_ST"/>
    <property type="match status" value="1"/>
</dbReference>
<gene>
    <name evidence="13" type="primary">g2659</name>
    <name evidence="13" type="ORF">VP750_LOCUS2276</name>
</gene>
<dbReference type="InterPro" id="IPR037770">
    <property type="entry name" value="CDK7"/>
</dbReference>
<organism evidence="13 14">
    <name type="scientific">Coccomyxa viridis</name>
    <dbReference type="NCBI Taxonomy" id="1274662"/>
    <lineage>
        <taxon>Eukaryota</taxon>
        <taxon>Viridiplantae</taxon>
        <taxon>Chlorophyta</taxon>
        <taxon>core chlorophytes</taxon>
        <taxon>Trebouxiophyceae</taxon>
        <taxon>Trebouxiophyceae incertae sedis</taxon>
        <taxon>Coccomyxaceae</taxon>
        <taxon>Coccomyxa</taxon>
    </lineage>
</organism>
<comment type="similarity">
    <text evidence="1">Belongs to the protein kinase superfamily. CMGC Ser/Thr protein kinase family. CDC2/CDKX subfamily.</text>
</comment>
<evidence type="ECO:0000256" key="7">
    <source>
        <dbReference type="ARBA" id="ARBA00022777"/>
    </source>
</evidence>
<keyword evidence="7" id="KW-0418">Kinase</keyword>